<keyword evidence="3 6" id="KW-0378">Hydrolase</keyword>
<organism evidence="10 11">
    <name type="scientific">Pseudobacteriovorax antillogorgiicola</name>
    <dbReference type="NCBI Taxonomy" id="1513793"/>
    <lineage>
        <taxon>Bacteria</taxon>
        <taxon>Pseudomonadati</taxon>
        <taxon>Bdellovibrionota</taxon>
        <taxon>Oligoflexia</taxon>
        <taxon>Oligoflexales</taxon>
        <taxon>Pseudobacteriovoracaceae</taxon>
        <taxon>Pseudobacteriovorax</taxon>
    </lineage>
</organism>
<protein>
    <submittedName>
        <fullName evidence="10">Peptidase family M48</fullName>
    </submittedName>
</protein>
<dbReference type="Proteomes" id="UP000192907">
    <property type="component" value="Unassembled WGS sequence"/>
</dbReference>
<dbReference type="OrthoDB" id="9810445at2"/>
<dbReference type="Pfam" id="PF01435">
    <property type="entry name" value="Peptidase_M48"/>
    <property type="match status" value="1"/>
</dbReference>
<feature type="chain" id="PRO_5013096930" evidence="8">
    <location>
        <begin position="21"/>
        <end position="345"/>
    </location>
</feature>
<evidence type="ECO:0000259" key="9">
    <source>
        <dbReference type="Pfam" id="PF01435"/>
    </source>
</evidence>
<evidence type="ECO:0000256" key="5">
    <source>
        <dbReference type="ARBA" id="ARBA00023049"/>
    </source>
</evidence>
<sequence length="345" mass="39246">MKIFWTTLMAYILCVWSCSAKQSDRRVDISKQTKPDNQVDTVDEQTEEPASETRDEVTLPDFAFSMDEVKSLGPIFEEQLSESLEESDDGQFQDVELRIEGLINRALEAPDLQPGRQMKVVIQENDFPGANTLINILTIRSATLSSNFDNKSRLAVLCHEIGHTARNHSDKYTDKVIESGGDPYNRFSQMPDFTSYQQATLSGTTYTHDSERYKKVIATWENFSKDLSEFKQRQEFEADIIGAAICGKMGMDAATYHASIITFLKKAYDIASGDSSSSSEPEDFQLELESQERVDLYYRTLFAIKSHPSNEERDLQLKEVESALDGYWDADAPFYEEFLDLDIDI</sequence>
<keyword evidence="2" id="KW-0479">Metal-binding</keyword>
<evidence type="ECO:0000313" key="11">
    <source>
        <dbReference type="Proteomes" id="UP000192907"/>
    </source>
</evidence>
<keyword evidence="5 6" id="KW-0482">Metalloprotease</keyword>
<evidence type="ECO:0000256" key="8">
    <source>
        <dbReference type="SAM" id="SignalP"/>
    </source>
</evidence>
<dbReference type="GO" id="GO:0046872">
    <property type="term" value="F:metal ion binding"/>
    <property type="evidence" value="ECO:0007669"/>
    <property type="project" value="UniProtKB-KW"/>
</dbReference>
<keyword evidence="4 6" id="KW-0862">Zinc</keyword>
<comment type="cofactor">
    <cofactor evidence="6">
        <name>Zn(2+)</name>
        <dbReference type="ChEBI" id="CHEBI:29105"/>
    </cofactor>
    <text evidence="6">Binds 1 zinc ion per subunit.</text>
</comment>
<comment type="similarity">
    <text evidence="6">Belongs to the peptidase M48 family.</text>
</comment>
<feature type="region of interest" description="Disordered" evidence="7">
    <location>
        <begin position="27"/>
        <end position="55"/>
    </location>
</feature>
<evidence type="ECO:0000256" key="2">
    <source>
        <dbReference type="ARBA" id="ARBA00022723"/>
    </source>
</evidence>
<dbReference type="AlphaFoldDB" id="A0A1Y6CTU8"/>
<evidence type="ECO:0000313" key="10">
    <source>
        <dbReference type="EMBL" id="SMF74162.1"/>
    </source>
</evidence>
<dbReference type="RefSeq" id="WP_132324597.1">
    <property type="nucleotide sequence ID" value="NZ_FWZT01000028.1"/>
</dbReference>
<dbReference type="GO" id="GO:0006508">
    <property type="term" value="P:proteolysis"/>
    <property type="evidence" value="ECO:0007669"/>
    <property type="project" value="UniProtKB-KW"/>
</dbReference>
<dbReference type="GO" id="GO:0004222">
    <property type="term" value="F:metalloendopeptidase activity"/>
    <property type="evidence" value="ECO:0007669"/>
    <property type="project" value="InterPro"/>
</dbReference>
<reference evidence="11" key="1">
    <citation type="submission" date="2017-04" db="EMBL/GenBank/DDBJ databases">
        <authorList>
            <person name="Varghese N."/>
            <person name="Submissions S."/>
        </authorList>
    </citation>
    <scope>NUCLEOTIDE SEQUENCE [LARGE SCALE GENOMIC DNA]</scope>
    <source>
        <strain evidence="11">RKEM611</strain>
    </source>
</reference>
<dbReference type="InterPro" id="IPR001915">
    <property type="entry name" value="Peptidase_M48"/>
</dbReference>
<evidence type="ECO:0000256" key="1">
    <source>
        <dbReference type="ARBA" id="ARBA00022670"/>
    </source>
</evidence>
<evidence type="ECO:0000256" key="3">
    <source>
        <dbReference type="ARBA" id="ARBA00022801"/>
    </source>
</evidence>
<keyword evidence="11" id="KW-1185">Reference proteome</keyword>
<keyword evidence="1 6" id="KW-0645">Protease</keyword>
<name>A0A1Y6CTU8_9BACT</name>
<accession>A0A1Y6CTU8</accession>
<feature type="compositionally biased region" description="Acidic residues" evidence="7">
    <location>
        <begin position="41"/>
        <end position="50"/>
    </location>
</feature>
<evidence type="ECO:0000256" key="6">
    <source>
        <dbReference type="RuleBase" id="RU003983"/>
    </source>
</evidence>
<gene>
    <name evidence="10" type="ORF">SAMN06296036_12835</name>
</gene>
<keyword evidence="8" id="KW-0732">Signal</keyword>
<evidence type="ECO:0000256" key="7">
    <source>
        <dbReference type="SAM" id="MobiDB-lite"/>
    </source>
</evidence>
<dbReference type="STRING" id="1513793.SAMN06296036_12835"/>
<feature type="domain" description="Peptidase M48" evidence="9">
    <location>
        <begin position="95"/>
        <end position="318"/>
    </location>
</feature>
<dbReference type="EMBL" id="FWZT01000028">
    <property type="protein sequence ID" value="SMF74162.1"/>
    <property type="molecule type" value="Genomic_DNA"/>
</dbReference>
<feature type="signal peptide" evidence="8">
    <location>
        <begin position="1"/>
        <end position="20"/>
    </location>
</feature>
<evidence type="ECO:0000256" key="4">
    <source>
        <dbReference type="ARBA" id="ARBA00022833"/>
    </source>
</evidence>
<proteinExistence type="inferred from homology"/>